<dbReference type="InterPro" id="IPR011009">
    <property type="entry name" value="Kinase-like_dom_sf"/>
</dbReference>
<evidence type="ECO:0008006" key="3">
    <source>
        <dbReference type="Google" id="ProtNLM"/>
    </source>
</evidence>
<reference evidence="1 2" key="1">
    <citation type="submission" date="2020-10" db="EMBL/GenBank/DDBJ databases">
        <title>Nocardioides sp. isolated from sludge.</title>
        <authorList>
            <person name="Zhang X."/>
        </authorList>
    </citation>
    <scope>NUCLEOTIDE SEQUENCE [LARGE SCALE GENOMIC DNA]</scope>
    <source>
        <strain evidence="1 2">Y6</strain>
    </source>
</reference>
<keyword evidence="2" id="KW-1185">Reference proteome</keyword>
<evidence type="ECO:0000313" key="2">
    <source>
        <dbReference type="Proteomes" id="UP000756387"/>
    </source>
</evidence>
<name>A0ABR9RQY0_9ACTN</name>
<gene>
    <name evidence="1" type="ORF">IEQ44_04850</name>
</gene>
<dbReference type="EMBL" id="JADCSA010000003">
    <property type="protein sequence ID" value="MBE7323977.1"/>
    <property type="molecule type" value="Genomic_DNA"/>
</dbReference>
<dbReference type="SUPFAM" id="SSF56112">
    <property type="entry name" value="Protein kinase-like (PK-like)"/>
    <property type="match status" value="1"/>
</dbReference>
<dbReference type="RefSeq" id="WP_193637278.1">
    <property type="nucleotide sequence ID" value="NZ_JADCSA010000003.1"/>
</dbReference>
<organism evidence="1 2">
    <name type="scientific">Nocardioides malaquae</name>
    <dbReference type="NCBI Taxonomy" id="2773426"/>
    <lineage>
        <taxon>Bacteria</taxon>
        <taxon>Bacillati</taxon>
        <taxon>Actinomycetota</taxon>
        <taxon>Actinomycetes</taxon>
        <taxon>Propionibacteriales</taxon>
        <taxon>Nocardioidaceae</taxon>
        <taxon>Nocardioides</taxon>
    </lineage>
</organism>
<comment type="caution">
    <text evidence="1">The sequence shown here is derived from an EMBL/GenBank/DDBJ whole genome shotgun (WGS) entry which is preliminary data.</text>
</comment>
<evidence type="ECO:0000313" key="1">
    <source>
        <dbReference type="EMBL" id="MBE7323977.1"/>
    </source>
</evidence>
<accession>A0ABR9RQY0</accession>
<sequence length="411" mass="43825">MNALELLVEQLWAPGATDGVRVTVDPGPDQPGPDWIEAERYWVLPDPGRARLLLPVAPSPVLRAATGDHRGLRRPAAHLGRRALGLAATVGLPLSRHQVVVRARTAADARGLPLACLARELGHHHLWATFGVRTGANRKATLQLVDDAGSAVGFAKLGWNTTADAYVSTEVRALREVGGVTAAMRAPRLLASFTQGGRPVVVVEPLPSDVRGLRGAQQAPTSAELYALCPLERHARPGATAHLRAVGRRLATAAAGSGDAAAREVLASAIDLLARLDADRRTVPVQARWHGDLTPWNCARDSSGQLWAWDWESCEVDAVAGLDALHWEFSVLRESGPVDAISLATCLERARHHLTAAGHGRTTHGVVAAVHALTMVERAAALAAREGSWQRVWVTPAQLGRFLAEARTLLG</sequence>
<protein>
    <recommendedName>
        <fullName evidence="3">Aminoglycoside phosphotransferase domain-containing protein</fullName>
    </recommendedName>
</protein>
<dbReference type="Proteomes" id="UP000756387">
    <property type="component" value="Unassembled WGS sequence"/>
</dbReference>
<proteinExistence type="predicted"/>